<evidence type="ECO:0000313" key="1">
    <source>
        <dbReference type="EMBL" id="KAE8992915.1"/>
    </source>
</evidence>
<proteinExistence type="predicted"/>
<name>A0A6A4DN81_9STRA</name>
<keyword evidence="3" id="KW-1185">Reference proteome</keyword>
<reference evidence="2 3" key="1">
    <citation type="submission" date="2018-08" db="EMBL/GenBank/DDBJ databases">
        <title>Genomic investigation of the strawberry pathogen Phytophthora fragariae indicates pathogenicity is determined by transcriptional variation in three key races.</title>
        <authorList>
            <person name="Adams T.M."/>
            <person name="Armitage A.D."/>
            <person name="Sobczyk M.K."/>
            <person name="Bates H.J."/>
            <person name="Dunwell J.M."/>
            <person name="Nellist C.F."/>
            <person name="Harrison R.J."/>
        </authorList>
    </citation>
    <scope>NUCLEOTIDE SEQUENCE [LARGE SCALE GENOMIC DNA]</scope>
    <source>
        <strain evidence="1 4">SCRP324</strain>
        <strain evidence="2 3">SCRP333</strain>
    </source>
</reference>
<organism evidence="2 3">
    <name type="scientific">Phytophthora rubi</name>
    <dbReference type="NCBI Taxonomy" id="129364"/>
    <lineage>
        <taxon>Eukaryota</taxon>
        <taxon>Sar</taxon>
        <taxon>Stramenopiles</taxon>
        <taxon>Oomycota</taxon>
        <taxon>Peronosporomycetes</taxon>
        <taxon>Peronosporales</taxon>
        <taxon>Peronosporaceae</taxon>
        <taxon>Phytophthora</taxon>
    </lineage>
</organism>
<evidence type="ECO:0000313" key="4">
    <source>
        <dbReference type="Proteomes" id="UP000435112"/>
    </source>
</evidence>
<gene>
    <name evidence="1" type="ORF">PR002_g20393</name>
    <name evidence="2" type="ORF">PR003_g21639</name>
</gene>
<evidence type="ECO:0000313" key="2">
    <source>
        <dbReference type="EMBL" id="KAE9304887.1"/>
    </source>
</evidence>
<sequence length="36" mass="4222">MIPLCIHALFHWRDSRMPLVKSALKWAGSRQHHAAR</sequence>
<evidence type="ECO:0000313" key="3">
    <source>
        <dbReference type="Proteomes" id="UP000434957"/>
    </source>
</evidence>
<accession>A0A6A4DN81</accession>
<dbReference type="AlphaFoldDB" id="A0A6A4DN81"/>
<dbReference type="Proteomes" id="UP000435112">
    <property type="component" value="Unassembled WGS sequence"/>
</dbReference>
<dbReference type="Proteomes" id="UP000434957">
    <property type="component" value="Unassembled WGS sequence"/>
</dbReference>
<dbReference type="EMBL" id="QXFU01001943">
    <property type="protein sequence ID" value="KAE8992915.1"/>
    <property type="molecule type" value="Genomic_DNA"/>
</dbReference>
<protein>
    <submittedName>
        <fullName evidence="2">Uncharacterized protein</fullName>
    </submittedName>
</protein>
<comment type="caution">
    <text evidence="2">The sequence shown here is derived from an EMBL/GenBank/DDBJ whole genome shotgun (WGS) entry which is preliminary data.</text>
</comment>
<dbReference type="EMBL" id="QXFT01002050">
    <property type="protein sequence ID" value="KAE9304887.1"/>
    <property type="molecule type" value="Genomic_DNA"/>
</dbReference>